<protein>
    <submittedName>
        <fullName evidence="2">Glutathione S-transferase</fullName>
    </submittedName>
</protein>
<dbReference type="SFLD" id="SFLDS00019">
    <property type="entry name" value="Glutathione_Transferase_(cytos"/>
    <property type="match status" value="1"/>
</dbReference>
<dbReference type="RefSeq" id="WP_130413915.1">
    <property type="nucleotide sequence ID" value="NZ_SHKX01000013.1"/>
</dbReference>
<dbReference type="PROSITE" id="PS50405">
    <property type="entry name" value="GST_CTER"/>
    <property type="match status" value="1"/>
</dbReference>
<dbReference type="Gene3D" id="3.40.30.10">
    <property type="entry name" value="Glutaredoxin"/>
    <property type="match status" value="1"/>
</dbReference>
<feature type="domain" description="GST C-terminal" evidence="1">
    <location>
        <begin position="83"/>
        <end position="232"/>
    </location>
</feature>
<reference evidence="2 3" key="1">
    <citation type="submission" date="2019-02" db="EMBL/GenBank/DDBJ databases">
        <title>Genomic Encyclopedia of Type Strains, Phase IV (KMG-IV): sequencing the most valuable type-strain genomes for metagenomic binning, comparative biology and taxonomic classification.</title>
        <authorList>
            <person name="Goeker M."/>
        </authorList>
    </citation>
    <scope>NUCLEOTIDE SEQUENCE [LARGE SCALE GENOMIC DNA]</scope>
    <source>
        <strain evidence="2 3">DSM 105135</strain>
    </source>
</reference>
<dbReference type="InterPro" id="IPR050931">
    <property type="entry name" value="Mito_Protein_Transport_Metaxin"/>
</dbReference>
<organism evidence="2 3">
    <name type="scientific">Fluviicoccus keumensis</name>
    <dbReference type="NCBI Taxonomy" id="1435465"/>
    <lineage>
        <taxon>Bacteria</taxon>
        <taxon>Pseudomonadati</taxon>
        <taxon>Pseudomonadota</taxon>
        <taxon>Gammaproteobacteria</taxon>
        <taxon>Moraxellales</taxon>
        <taxon>Moraxellaceae</taxon>
        <taxon>Fluviicoccus</taxon>
    </lineage>
</organism>
<dbReference type="InterPro" id="IPR036282">
    <property type="entry name" value="Glutathione-S-Trfase_C_sf"/>
</dbReference>
<dbReference type="EMBL" id="SHKX01000013">
    <property type="protein sequence ID" value="RZU38383.1"/>
    <property type="molecule type" value="Genomic_DNA"/>
</dbReference>
<dbReference type="Pfam" id="PF17172">
    <property type="entry name" value="GST_N_4"/>
    <property type="match status" value="1"/>
</dbReference>
<dbReference type="OrthoDB" id="9810080at2"/>
<dbReference type="InterPro" id="IPR010987">
    <property type="entry name" value="Glutathione-S-Trfase_C-like"/>
</dbReference>
<dbReference type="InterPro" id="IPR036249">
    <property type="entry name" value="Thioredoxin-like_sf"/>
</dbReference>
<evidence type="ECO:0000313" key="2">
    <source>
        <dbReference type="EMBL" id="RZU38383.1"/>
    </source>
</evidence>
<evidence type="ECO:0000259" key="1">
    <source>
        <dbReference type="PROSITE" id="PS50405"/>
    </source>
</evidence>
<gene>
    <name evidence="2" type="ORF">EV700_2314</name>
</gene>
<dbReference type="PANTHER" id="PTHR12289">
    <property type="entry name" value="METAXIN RELATED"/>
    <property type="match status" value="1"/>
</dbReference>
<dbReference type="InterPro" id="IPR012336">
    <property type="entry name" value="Thioredoxin-like_fold"/>
</dbReference>
<proteinExistence type="predicted"/>
<dbReference type="PANTHER" id="PTHR12289:SF41">
    <property type="entry name" value="FAILED AXON CONNECTIONS-RELATED"/>
    <property type="match status" value="1"/>
</dbReference>
<dbReference type="Gene3D" id="1.20.1050.10">
    <property type="match status" value="1"/>
</dbReference>
<dbReference type="SUPFAM" id="SSF52833">
    <property type="entry name" value="Thioredoxin-like"/>
    <property type="match status" value="1"/>
</dbReference>
<dbReference type="SFLD" id="SFLDG01180">
    <property type="entry name" value="SUF1"/>
    <property type="match status" value="1"/>
</dbReference>
<name>A0A4Q7YND6_9GAMM</name>
<dbReference type="Proteomes" id="UP000292423">
    <property type="component" value="Unassembled WGS sequence"/>
</dbReference>
<dbReference type="Pfam" id="PF17171">
    <property type="entry name" value="GST_C_6"/>
    <property type="match status" value="1"/>
</dbReference>
<dbReference type="InterPro" id="IPR026928">
    <property type="entry name" value="FAX/IsoI-like"/>
</dbReference>
<dbReference type="InterPro" id="IPR033468">
    <property type="entry name" value="Metaxin_GST"/>
</dbReference>
<dbReference type="GO" id="GO:0005737">
    <property type="term" value="C:cytoplasm"/>
    <property type="evidence" value="ECO:0007669"/>
    <property type="project" value="TreeGrafter"/>
</dbReference>
<dbReference type="SUPFAM" id="SSF47616">
    <property type="entry name" value="GST C-terminal domain-like"/>
    <property type="match status" value="1"/>
</dbReference>
<dbReference type="CDD" id="cd03054">
    <property type="entry name" value="GST_N_Metaxin"/>
    <property type="match status" value="1"/>
</dbReference>
<dbReference type="CDD" id="cd03193">
    <property type="entry name" value="GST_C_Metaxin"/>
    <property type="match status" value="1"/>
</dbReference>
<sequence>MIELYQFHPSLGLPNMSPFCLKLETWLRMAALPYENRYTNDPREAPLGKLPSIRVDNRMIPDSTLCIDYLKHKHDLDFDRHLTPEQKAQSHALKALLEDRLYFFALYSRWVDARYWPQIREALFGKLPFPVRKVLPQVIQQKMKRDLLGQGTAKHSQEQIYAFAAQDIATLSTLLGDKPYFFGDEPTEIDASAFGFIAQLTLISDNSPWPPIVAPYPNLRAYAERMLQRYFR</sequence>
<dbReference type="SFLD" id="SFLDG01200">
    <property type="entry name" value="SUF1.1"/>
    <property type="match status" value="1"/>
</dbReference>
<dbReference type="GO" id="GO:0016740">
    <property type="term" value="F:transferase activity"/>
    <property type="evidence" value="ECO:0007669"/>
    <property type="project" value="UniProtKB-KW"/>
</dbReference>
<keyword evidence="2" id="KW-0808">Transferase</keyword>
<accession>A0A4Q7YND6</accession>
<dbReference type="InterPro" id="IPR040079">
    <property type="entry name" value="Glutathione_S-Trfase"/>
</dbReference>
<dbReference type="AlphaFoldDB" id="A0A4Q7YND6"/>
<keyword evidence="3" id="KW-1185">Reference proteome</keyword>
<comment type="caution">
    <text evidence="2">The sequence shown here is derived from an EMBL/GenBank/DDBJ whole genome shotgun (WGS) entry which is preliminary data.</text>
</comment>
<evidence type="ECO:0000313" key="3">
    <source>
        <dbReference type="Proteomes" id="UP000292423"/>
    </source>
</evidence>